<evidence type="ECO:0000313" key="6">
    <source>
        <dbReference type="EMBL" id="MDQ0464662.1"/>
    </source>
</evidence>
<dbReference type="Pfam" id="PF09278">
    <property type="entry name" value="MerR-DNA-bind"/>
    <property type="match status" value="1"/>
</dbReference>
<dbReference type="InterPro" id="IPR000551">
    <property type="entry name" value="MerR-type_HTH_dom"/>
</dbReference>
<feature type="coiled-coil region" evidence="4">
    <location>
        <begin position="93"/>
        <end position="127"/>
    </location>
</feature>
<keyword evidence="4" id="KW-0175">Coiled coil</keyword>
<dbReference type="InterPro" id="IPR009061">
    <property type="entry name" value="DNA-bd_dom_put_sf"/>
</dbReference>
<dbReference type="PANTHER" id="PTHR30204:SF58">
    <property type="entry name" value="HTH-TYPE TRANSCRIPTIONAL REGULATOR YFMP"/>
    <property type="match status" value="1"/>
</dbReference>
<dbReference type="EMBL" id="JAUSVS010000004">
    <property type="protein sequence ID" value="MDQ0464662.1"/>
    <property type="molecule type" value="Genomic_DNA"/>
</dbReference>
<accession>A0ABU0IRM4</accession>
<dbReference type="InterPro" id="IPR015358">
    <property type="entry name" value="Tscrpt_reg_MerR_DNA-bd"/>
</dbReference>
<keyword evidence="1" id="KW-0805">Transcription regulation</keyword>
<name>A0ABU0IRM4_9CAUL</name>
<protein>
    <submittedName>
        <fullName evidence="6">DNA-binding transcriptional MerR regulator</fullName>
    </submittedName>
</protein>
<dbReference type="Gene3D" id="1.10.1660.10">
    <property type="match status" value="1"/>
</dbReference>
<evidence type="ECO:0000259" key="5">
    <source>
        <dbReference type="PROSITE" id="PS50937"/>
    </source>
</evidence>
<dbReference type="RefSeq" id="WP_307349485.1">
    <property type="nucleotide sequence ID" value="NZ_JAUSVS010000004.1"/>
</dbReference>
<evidence type="ECO:0000256" key="2">
    <source>
        <dbReference type="ARBA" id="ARBA00023125"/>
    </source>
</evidence>
<evidence type="ECO:0000256" key="4">
    <source>
        <dbReference type="SAM" id="Coils"/>
    </source>
</evidence>
<dbReference type="Proteomes" id="UP001228905">
    <property type="component" value="Unassembled WGS sequence"/>
</dbReference>
<evidence type="ECO:0000256" key="3">
    <source>
        <dbReference type="ARBA" id="ARBA00023163"/>
    </source>
</evidence>
<reference evidence="6 7" key="1">
    <citation type="submission" date="2023-07" db="EMBL/GenBank/DDBJ databases">
        <title>Genomic Encyclopedia of Type Strains, Phase IV (KMG-IV): sequencing the most valuable type-strain genomes for metagenomic binning, comparative biology and taxonomic classification.</title>
        <authorList>
            <person name="Goeker M."/>
        </authorList>
    </citation>
    <scope>NUCLEOTIDE SEQUENCE [LARGE SCALE GENOMIC DNA]</scope>
    <source>
        <strain evidence="6 7">DSM 18695</strain>
    </source>
</reference>
<gene>
    <name evidence="6" type="ORF">QO010_002446</name>
</gene>
<keyword evidence="3" id="KW-0804">Transcription</keyword>
<dbReference type="InterPro" id="IPR047057">
    <property type="entry name" value="MerR_fam"/>
</dbReference>
<keyword evidence="7" id="KW-1185">Reference proteome</keyword>
<dbReference type="PROSITE" id="PS50937">
    <property type="entry name" value="HTH_MERR_2"/>
    <property type="match status" value="1"/>
</dbReference>
<proteinExistence type="predicted"/>
<dbReference type="PANTHER" id="PTHR30204">
    <property type="entry name" value="REDOX-CYCLING DRUG-SENSING TRANSCRIPTIONAL ACTIVATOR SOXR"/>
    <property type="match status" value="1"/>
</dbReference>
<dbReference type="SUPFAM" id="SSF46955">
    <property type="entry name" value="Putative DNA-binding domain"/>
    <property type="match status" value="1"/>
</dbReference>
<keyword evidence="2 6" id="KW-0238">DNA-binding</keyword>
<sequence length="161" mass="18752">MASELRRPERTFTIRQLCVEFKATPRALRFYEDKGLLYPAREGMNRVYSYKDRARLVLILRGKRVGLSLAEIREILEMYDHSDNAMAQNAHSLKKFRQKIVVLEQQREDIDHAIDELRTACDRLEAVLAENRPDLLPRAADYDQVMRSRVDGHHAEAVTAK</sequence>
<organism evidence="6 7">
    <name type="scientific">Caulobacter ginsengisoli</name>
    <dbReference type="NCBI Taxonomy" id="400775"/>
    <lineage>
        <taxon>Bacteria</taxon>
        <taxon>Pseudomonadati</taxon>
        <taxon>Pseudomonadota</taxon>
        <taxon>Alphaproteobacteria</taxon>
        <taxon>Caulobacterales</taxon>
        <taxon>Caulobacteraceae</taxon>
        <taxon>Caulobacter</taxon>
    </lineage>
</organism>
<evidence type="ECO:0000313" key="7">
    <source>
        <dbReference type="Proteomes" id="UP001228905"/>
    </source>
</evidence>
<comment type="caution">
    <text evidence="6">The sequence shown here is derived from an EMBL/GenBank/DDBJ whole genome shotgun (WGS) entry which is preliminary data.</text>
</comment>
<feature type="domain" description="HTH merR-type" evidence="5">
    <location>
        <begin position="24"/>
        <end position="78"/>
    </location>
</feature>
<dbReference type="GO" id="GO:0003677">
    <property type="term" value="F:DNA binding"/>
    <property type="evidence" value="ECO:0007669"/>
    <property type="project" value="UniProtKB-KW"/>
</dbReference>
<dbReference type="SMART" id="SM00422">
    <property type="entry name" value="HTH_MERR"/>
    <property type="match status" value="1"/>
</dbReference>
<evidence type="ECO:0000256" key="1">
    <source>
        <dbReference type="ARBA" id="ARBA00023015"/>
    </source>
</evidence>
<dbReference type="CDD" id="cd04776">
    <property type="entry name" value="HTH_GnyR"/>
    <property type="match status" value="1"/>
</dbReference>